<organism evidence="2 4">
    <name type="scientific">Cucumis melo var. makuwa</name>
    <name type="common">Oriental melon</name>
    <dbReference type="NCBI Taxonomy" id="1194695"/>
    <lineage>
        <taxon>Eukaryota</taxon>
        <taxon>Viridiplantae</taxon>
        <taxon>Streptophyta</taxon>
        <taxon>Embryophyta</taxon>
        <taxon>Tracheophyta</taxon>
        <taxon>Spermatophyta</taxon>
        <taxon>Magnoliopsida</taxon>
        <taxon>eudicotyledons</taxon>
        <taxon>Gunneridae</taxon>
        <taxon>Pentapetalae</taxon>
        <taxon>rosids</taxon>
        <taxon>fabids</taxon>
        <taxon>Cucurbitales</taxon>
        <taxon>Cucurbitaceae</taxon>
        <taxon>Benincaseae</taxon>
        <taxon>Cucumis</taxon>
    </lineage>
</organism>
<dbReference type="Proteomes" id="UP000321947">
    <property type="component" value="Unassembled WGS sequence"/>
</dbReference>
<reference evidence="3 4" key="1">
    <citation type="submission" date="2019-08" db="EMBL/GenBank/DDBJ databases">
        <title>Draft genome sequences of two oriental melons (Cucumis melo L. var makuwa).</title>
        <authorList>
            <person name="Kwon S.-Y."/>
        </authorList>
    </citation>
    <scope>NUCLEOTIDE SEQUENCE [LARGE SCALE GENOMIC DNA]</scope>
    <source>
        <strain evidence="4">cv. Chang Bougi</strain>
        <strain evidence="3">cv. SW 3</strain>
        <tissue evidence="2">Leaf</tissue>
    </source>
</reference>
<evidence type="ECO:0000313" key="3">
    <source>
        <dbReference type="Proteomes" id="UP000321393"/>
    </source>
</evidence>
<dbReference type="Proteomes" id="UP000321393">
    <property type="component" value="Unassembled WGS sequence"/>
</dbReference>
<evidence type="ECO:0000313" key="1">
    <source>
        <dbReference type="EMBL" id="KAA0058331.1"/>
    </source>
</evidence>
<proteinExistence type="predicted"/>
<accession>A0A5D3DGG6</accession>
<name>A0A5D3DGG6_CUCMM</name>
<gene>
    <name evidence="2" type="ORF">E5676_scaffold19523G00130</name>
    <name evidence="1" type="ORF">E6C27_scaffold409G00130</name>
</gene>
<evidence type="ECO:0000313" key="4">
    <source>
        <dbReference type="Proteomes" id="UP000321947"/>
    </source>
</evidence>
<evidence type="ECO:0000313" key="2">
    <source>
        <dbReference type="EMBL" id="TYK22480.1"/>
    </source>
</evidence>
<sequence>MESLKGGIVVKENSLYDNSNSASSRLKRETHPNVMFVMMVNVTVEAVMEEMEGKSNLLKKVVEERDHKIEALRE</sequence>
<protein>
    <submittedName>
        <fullName evidence="2">Retrotransposon gag protein</fullName>
    </submittedName>
</protein>
<dbReference type="EMBL" id="SSTD01004977">
    <property type="protein sequence ID" value="TYK22480.1"/>
    <property type="molecule type" value="Genomic_DNA"/>
</dbReference>
<comment type="caution">
    <text evidence="2">The sequence shown here is derived from an EMBL/GenBank/DDBJ whole genome shotgun (WGS) entry which is preliminary data.</text>
</comment>
<dbReference type="AlphaFoldDB" id="A0A5D3DGG6"/>
<dbReference type="EMBL" id="SSTE01006781">
    <property type="protein sequence ID" value="KAA0058331.1"/>
    <property type="molecule type" value="Genomic_DNA"/>
</dbReference>